<dbReference type="PROSITE" id="PS50297">
    <property type="entry name" value="ANK_REP_REGION"/>
    <property type="match status" value="1"/>
</dbReference>
<comment type="caution">
    <text evidence="4">The sequence shown here is derived from an EMBL/GenBank/DDBJ whole genome shotgun (WGS) entry which is preliminary data.</text>
</comment>
<accession>A0AAV1SUI1</accession>
<evidence type="ECO:0008006" key="6">
    <source>
        <dbReference type="Google" id="ProtNLM"/>
    </source>
</evidence>
<evidence type="ECO:0000256" key="1">
    <source>
        <dbReference type="ARBA" id="ARBA00022737"/>
    </source>
</evidence>
<evidence type="ECO:0000256" key="3">
    <source>
        <dbReference type="PROSITE-ProRule" id="PRU00023"/>
    </source>
</evidence>
<dbReference type="PROSITE" id="PS50088">
    <property type="entry name" value="ANK_REPEAT"/>
    <property type="match status" value="1"/>
</dbReference>
<dbReference type="PANTHER" id="PTHR24198:SF165">
    <property type="entry name" value="ANKYRIN REPEAT-CONTAINING PROTEIN-RELATED"/>
    <property type="match status" value="1"/>
</dbReference>
<evidence type="ECO:0000313" key="5">
    <source>
        <dbReference type="Proteomes" id="UP001314170"/>
    </source>
</evidence>
<reference evidence="4 5" key="1">
    <citation type="submission" date="2024-01" db="EMBL/GenBank/DDBJ databases">
        <authorList>
            <person name="Waweru B."/>
        </authorList>
    </citation>
    <scope>NUCLEOTIDE SEQUENCE [LARGE SCALE GENOMIC DNA]</scope>
</reference>
<dbReference type="SUPFAM" id="SSF48403">
    <property type="entry name" value="Ankyrin repeat"/>
    <property type="match status" value="1"/>
</dbReference>
<dbReference type="InterPro" id="IPR036770">
    <property type="entry name" value="Ankyrin_rpt-contain_sf"/>
</dbReference>
<dbReference type="Pfam" id="PF12796">
    <property type="entry name" value="Ank_2"/>
    <property type="match status" value="1"/>
</dbReference>
<dbReference type="SMART" id="SM00248">
    <property type="entry name" value="ANK"/>
    <property type="match status" value="3"/>
</dbReference>
<protein>
    <recommendedName>
        <fullName evidence="6">ANK_REP_REGION domain-containing protein</fullName>
    </recommendedName>
</protein>
<evidence type="ECO:0000313" key="4">
    <source>
        <dbReference type="EMBL" id="CAK7357467.1"/>
    </source>
</evidence>
<dbReference type="Gene3D" id="1.25.40.20">
    <property type="entry name" value="Ankyrin repeat-containing domain"/>
    <property type="match status" value="2"/>
</dbReference>
<dbReference type="EMBL" id="CAWUPB010001199">
    <property type="protein sequence ID" value="CAK7357467.1"/>
    <property type="molecule type" value="Genomic_DNA"/>
</dbReference>
<sequence>MDVLFNAGADVEFYVRTKKGHEFRHIHLADRMGCLPILKQVVLYGCQVDSRIETGDTALMLAAKADQADASLSLLVQELIWVSSTIMGRVQCNWQKKAIATGRKVCIFNLVVFSLLHFVAGIENTELLQIILQHSTEDISKHDGFGLTPTMFTIKAGHTEAFRLLIDAGADINERIRDG</sequence>
<gene>
    <name evidence="4" type="ORF">DCAF_LOCUS27756</name>
</gene>
<keyword evidence="5" id="KW-1185">Reference proteome</keyword>
<keyword evidence="1" id="KW-0677">Repeat</keyword>
<evidence type="ECO:0000256" key="2">
    <source>
        <dbReference type="ARBA" id="ARBA00023043"/>
    </source>
</evidence>
<name>A0AAV1SUI1_9ROSI</name>
<proteinExistence type="predicted"/>
<dbReference type="Proteomes" id="UP001314170">
    <property type="component" value="Unassembled WGS sequence"/>
</dbReference>
<feature type="repeat" description="ANK" evidence="3">
    <location>
        <begin position="145"/>
        <end position="177"/>
    </location>
</feature>
<dbReference type="AlphaFoldDB" id="A0AAV1SUI1"/>
<organism evidence="4 5">
    <name type="scientific">Dovyalis caffra</name>
    <dbReference type="NCBI Taxonomy" id="77055"/>
    <lineage>
        <taxon>Eukaryota</taxon>
        <taxon>Viridiplantae</taxon>
        <taxon>Streptophyta</taxon>
        <taxon>Embryophyta</taxon>
        <taxon>Tracheophyta</taxon>
        <taxon>Spermatophyta</taxon>
        <taxon>Magnoliopsida</taxon>
        <taxon>eudicotyledons</taxon>
        <taxon>Gunneridae</taxon>
        <taxon>Pentapetalae</taxon>
        <taxon>rosids</taxon>
        <taxon>fabids</taxon>
        <taxon>Malpighiales</taxon>
        <taxon>Salicaceae</taxon>
        <taxon>Flacourtieae</taxon>
        <taxon>Dovyalis</taxon>
    </lineage>
</organism>
<dbReference type="PANTHER" id="PTHR24198">
    <property type="entry name" value="ANKYRIN REPEAT AND PROTEIN KINASE DOMAIN-CONTAINING PROTEIN"/>
    <property type="match status" value="1"/>
</dbReference>
<keyword evidence="2 3" id="KW-0040">ANK repeat</keyword>
<dbReference type="InterPro" id="IPR002110">
    <property type="entry name" value="Ankyrin_rpt"/>
</dbReference>